<dbReference type="RefSeq" id="WP_072710280.1">
    <property type="nucleotide sequence ID" value="NZ_FRCF01000008.1"/>
</dbReference>
<keyword evidence="4 10" id="KW-0378">Hydrolase</keyword>
<evidence type="ECO:0000256" key="9">
    <source>
        <dbReference type="ARBA" id="ARBA00038592"/>
    </source>
</evidence>
<evidence type="ECO:0000256" key="8">
    <source>
        <dbReference type="ARBA" id="ARBA00023211"/>
    </source>
</evidence>
<keyword evidence="2 10" id="KW-0479">Metal-binding</keyword>
<dbReference type="GO" id="GO:0046872">
    <property type="term" value="F:metal ion binding"/>
    <property type="evidence" value="ECO:0007669"/>
    <property type="project" value="UniProtKB-UniRule"/>
</dbReference>
<dbReference type="HAMAP" id="MF_01470">
    <property type="entry name" value="Cas1"/>
    <property type="match status" value="1"/>
</dbReference>
<evidence type="ECO:0000256" key="3">
    <source>
        <dbReference type="ARBA" id="ARBA00022759"/>
    </source>
</evidence>
<organism evidence="11 12">
    <name type="scientific">Lacicoccus alkaliphilus DSM 16010</name>
    <dbReference type="NCBI Taxonomy" id="1123231"/>
    <lineage>
        <taxon>Bacteria</taxon>
        <taxon>Bacillati</taxon>
        <taxon>Bacillota</taxon>
        <taxon>Bacilli</taxon>
        <taxon>Bacillales</taxon>
        <taxon>Salinicoccaceae</taxon>
        <taxon>Lacicoccus</taxon>
    </lineage>
</organism>
<dbReference type="GO" id="GO:0016787">
    <property type="term" value="F:hydrolase activity"/>
    <property type="evidence" value="ECO:0007669"/>
    <property type="project" value="UniProtKB-KW"/>
</dbReference>
<comment type="similarity">
    <text evidence="10">Belongs to the CRISPR-associated endonuclease Cas1 family.</text>
</comment>
<keyword evidence="6 10" id="KW-0051">Antiviral defense</keyword>
<keyword evidence="12" id="KW-1185">Reference proteome</keyword>
<dbReference type="NCBIfam" id="TIGR00287">
    <property type="entry name" value="cas1"/>
    <property type="match status" value="1"/>
</dbReference>
<keyword evidence="5 10" id="KW-0460">Magnesium</keyword>
<dbReference type="InterPro" id="IPR042211">
    <property type="entry name" value="CRISPR-assoc_Cas1_N"/>
</dbReference>
<dbReference type="PANTHER" id="PTHR34353">
    <property type="entry name" value="CRISPR-ASSOCIATED ENDONUCLEASE CAS1 1"/>
    <property type="match status" value="1"/>
</dbReference>
<feature type="binding site" evidence="10">
    <location>
        <position position="166"/>
    </location>
    <ligand>
        <name>Mn(2+)</name>
        <dbReference type="ChEBI" id="CHEBI:29035"/>
    </ligand>
</feature>
<dbReference type="AlphaFoldDB" id="A0A1M7HEB5"/>
<name>A0A1M7HEB5_9BACL</name>
<dbReference type="OrthoDB" id="9803119at2"/>
<evidence type="ECO:0000256" key="7">
    <source>
        <dbReference type="ARBA" id="ARBA00023125"/>
    </source>
</evidence>
<evidence type="ECO:0000313" key="12">
    <source>
        <dbReference type="Proteomes" id="UP000184206"/>
    </source>
</evidence>
<comment type="cofactor">
    <cofactor evidence="10">
        <name>Mg(2+)</name>
        <dbReference type="ChEBI" id="CHEBI:18420"/>
    </cofactor>
    <cofactor evidence="10">
        <name>Mn(2+)</name>
        <dbReference type="ChEBI" id="CHEBI:29035"/>
    </cofactor>
</comment>
<dbReference type="GO" id="GO:0043571">
    <property type="term" value="P:maintenance of CRISPR repeat elements"/>
    <property type="evidence" value="ECO:0007669"/>
    <property type="project" value="UniProtKB-UniRule"/>
</dbReference>
<dbReference type="STRING" id="1123231.SAMN02745189_01839"/>
<comment type="function">
    <text evidence="10">CRISPR (clustered regularly interspaced short palindromic repeat), is an adaptive immune system that provides protection against mobile genetic elements (viruses, transposable elements and conjugative plasmids). CRISPR clusters contain spacers, sequences complementary to antecedent mobile elements, and target invading nucleic acids. CRISPR clusters are transcribed and processed into CRISPR RNA (crRNA). Acts as a dsDNA endonuclease. Involved in the integration of spacer DNA into the CRISPR cassette.</text>
</comment>
<evidence type="ECO:0000256" key="2">
    <source>
        <dbReference type="ARBA" id="ARBA00022723"/>
    </source>
</evidence>
<keyword evidence="1 10" id="KW-0540">Nuclease</keyword>
<dbReference type="Proteomes" id="UP000184206">
    <property type="component" value="Unassembled WGS sequence"/>
</dbReference>
<keyword evidence="8 10" id="KW-0464">Manganese</keyword>
<dbReference type="GO" id="GO:0051607">
    <property type="term" value="P:defense response to virus"/>
    <property type="evidence" value="ECO:0007669"/>
    <property type="project" value="UniProtKB-UniRule"/>
</dbReference>
<comment type="subunit">
    <text evidence="9 10">Homodimer, forms a heterotetramer with a Cas2 homodimer.</text>
</comment>
<dbReference type="InterPro" id="IPR050646">
    <property type="entry name" value="Cas1"/>
</dbReference>
<dbReference type="PANTHER" id="PTHR34353:SF2">
    <property type="entry name" value="CRISPR-ASSOCIATED ENDONUCLEASE CAS1 1"/>
    <property type="match status" value="1"/>
</dbReference>
<dbReference type="EC" id="3.1.-.-" evidence="10"/>
<proteinExistence type="inferred from homology"/>
<evidence type="ECO:0000256" key="4">
    <source>
        <dbReference type="ARBA" id="ARBA00022801"/>
    </source>
</evidence>
<dbReference type="Gene3D" id="3.100.10.20">
    <property type="entry name" value="CRISPR-associated endonuclease Cas1, N-terminal domain"/>
    <property type="match status" value="1"/>
</dbReference>
<feature type="binding site" evidence="10">
    <location>
        <position position="234"/>
    </location>
    <ligand>
        <name>Mn(2+)</name>
        <dbReference type="ChEBI" id="CHEBI:29035"/>
    </ligand>
</feature>
<evidence type="ECO:0000256" key="6">
    <source>
        <dbReference type="ARBA" id="ARBA00023118"/>
    </source>
</evidence>
<evidence type="ECO:0000256" key="10">
    <source>
        <dbReference type="HAMAP-Rule" id="MF_01470"/>
    </source>
</evidence>
<dbReference type="InterPro" id="IPR042206">
    <property type="entry name" value="CRISPR-assoc_Cas1_C"/>
</dbReference>
<keyword evidence="7 10" id="KW-0238">DNA-binding</keyword>
<dbReference type="InterPro" id="IPR002729">
    <property type="entry name" value="CRISPR-assoc_Cas1"/>
</dbReference>
<gene>
    <name evidence="10" type="primary">cas1</name>
    <name evidence="11" type="ORF">SAMN02745189_01839</name>
</gene>
<accession>A0A1M7HEB5</accession>
<feature type="binding site" evidence="10">
    <location>
        <position position="249"/>
    </location>
    <ligand>
        <name>Mn(2+)</name>
        <dbReference type="ChEBI" id="CHEBI:29035"/>
    </ligand>
</feature>
<keyword evidence="3 10" id="KW-0255">Endonuclease</keyword>
<dbReference type="Pfam" id="PF01867">
    <property type="entry name" value="Cas_Cas1"/>
    <property type="match status" value="1"/>
</dbReference>
<dbReference type="InterPro" id="IPR019856">
    <property type="entry name" value="CRISPR-assoc_Cas1_DVULG"/>
</dbReference>
<evidence type="ECO:0000256" key="5">
    <source>
        <dbReference type="ARBA" id="ARBA00022842"/>
    </source>
</evidence>
<protein>
    <recommendedName>
        <fullName evidence="10">CRISPR-associated endonuclease Cas1</fullName>
        <ecNumber evidence="10">3.1.-.-</ecNumber>
    </recommendedName>
</protein>
<sequence>MRKLLNTLYITNENFHLGRERENIVVRHEDKVVKRFPIHILEGIVCFNYTGASPGVVRLANENNISITYLTPNGQFCGKFIGVTNGNVLLRRAQYRLADDEESSLLVAVNCVKGKLINSRKLFLRLLRDHGEKVDKSKVLFTIEYLKSQIEKLDQCANLDSLRGVEGDAARQYFQTFDELILYQKEDFKFVMRSKRPPLNRVNAILSYLYSLLTYEIQSALETVGLDSYVGFYHTDRPGRVSLALDLIEELRPFMVDRFVVTLINRKQINEKYFEVKENGAVLLNDKGRQNVLKLWQNRKKEEIIHPFIQEKVPIGLIPYVQAQLLSRHIRKDLEAYPPFLT</sequence>
<dbReference type="GO" id="GO:0003677">
    <property type="term" value="F:DNA binding"/>
    <property type="evidence" value="ECO:0007669"/>
    <property type="project" value="UniProtKB-KW"/>
</dbReference>
<evidence type="ECO:0000256" key="1">
    <source>
        <dbReference type="ARBA" id="ARBA00022722"/>
    </source>
</evidence>
<dbReference type="Gene3D" id="1.20.120.920">
    <property type="entry name" value="CRISPR-associated endonuclease Cas1, C-terminal domain"/>
    <property type="match status" value="1"/>
</dbReference>
<dbReference type="NCBIfam" id="TIGR03640">
    <property type="entry name" value="cas1_DVULG"/>
    <property type="match status" value="1"/>
</dbReference>
<reference evidence="11 12" key="1">
    <citation type="submission" date="2016-11" db="EMBL/GenBank/DDBJ databases">
        <authorList>
            <person name="Jaros S."/>
            <person name="Januszkiewicz K."/>
            <person name="Wedrychowicz H."/>
        </authorList>
    </citation>
    <scope>NUCLEOTIDE SEQUENCE [LARGE SCALE GENOMIC DNA]</scope>
    <source>
        <strain evidence="11 12">DSM 16010</strain>
    </source>
</reference>
<evidence type="ECO:0000313" key="11">
    <source>
        <dbReference type="EMBL" id="SHM26826.1"/>
    </source>
</evidence>
<dbReference type="GO" id="GO:0004520">
    <property type="term" value="F:DNA endonuclease activity"/>
    <property type="evidence" value="ECO:0007669"/>
    <property type="project" value="InterPro"/>
</dbReference>
<dbReference type="EMBL" id="FRCF01000008">
    <property type="protein sequence ID" value="SHM26826.1"/>
    <property type="molecule type" value="Genomic_DNA"/>
</dbReference>